<dbReference type="AlphaFoldDB" id="A0A7L4WGN9"/>
<dbReference type="Pfam" id="PF20589">
    <property type="entry name" value="DUF6790"/>
    <property type="match status" value="1"/>
</dbReference>
<reference evidence="3 4" key="1">
    <citation type="submission" date="2016-09" db="EMBL/GenBank/DDBJ databases">
        <title>Lactic acid bacteria from MAP meat Genome sequencing and assembly.</title>
        <authorList>
            <person name="Behr J."/>
            <person name="Hilgarth M."/>
            <person name="Vogel R.F."/>
        </authorList>
    </citation>
    <scope>NUCLEOTIDE SEQUENCE [LARGE SCALE GENOMIC DNA]</scope>
    <source>
        <strain evidence="3 4">TMW21615</strain>
    </source>
</reference>
<dbReference type="Proteomes" id="UP000516280">
    <property type="component" value="Chromosome"/>
</dbReference>
<dbReference type="InterPro" id="IPR046740">
    <property type="entry name" value="DUF6790"/>
</dbReference>
<evidence type="ECO:0000313" key="5">
    <source>
        <dbReference type="Proteomes" id="UP001522462"/>
    </source>
</evidence>
<dbReference type="EMBL" id="JAAEDA010000022">
    <property type="protein sequence ID" value="MCJ1978403.1"/>
    <property type="molecule type" value="Genomic_DNA"/>
</dbReference>
<organism evidence="3 4">
    <name type="scientific">Pseudolactococcus paracarnosus</name>
    <dbReference type="NCBI Taxonomy" id="2749962"/>
    <lineage>
        <taxon>Bacteria</taxon>
        <taxon>Bacillati</taxon>
        <taxon>Bacillota</taxon>
        <taxon>Bacilli</taxon>
        <taxon>Lactobacillales</taxon>
        <taxon>Streptococcaceae</taxon>
        <taxon>Pseudolactococcus</taxon>
    </lineage>
</organism>
<feature type="transmembrane region" description="Helical" evidence="1">
    <location>
        <begin position="72"/>
        <end position="90"/>
    </location>
</feature>
<evidence type="ECO:0000313" key="4">
    <source>
        <dbReference type="Proteomes" id="UP000516280"/>
    </source>
</evidence>
<dbReference type="RefSeq" id="WP_109834274.1">
    <property type="nucleotide sequence ID" value="NZ_CP017195.1"/>
</dbReference>
<dbReference type="KEGG" id="lpaa:BHS01_07150"/>
<reference evidence="2" key="2">
    <citation type="submission" date="2020-01" db="EMBL/GenBank/DDBJ databases">
        <authorList>
            <person name="Hilgarth M."/>
            <person name="Vogel R.F."/>
        </authorList>
    </citation>
    <scope>NUCLEOTIDE SEQUENCE</scope>
    <source>
        <strain evidence="2">TMW21897</strain>
    </source>
</reference>
<evidence type="ECO:0000256" key="1">
    <source>
        <dbReference type="SAM" id="Phobius"/>
    </source>
</evidence>
<feature type="transmembrane region" description="Helical" evidence="1">
    <location>
        <begin position="28"/>
        <end position="51"/>
    </location>
</feature>
<accession>A0A7L4WGN9</accession>
<gene>
    <name evidence="3" type="ORF">BHS01_07150</name>
    <name evidence="2" type="ORF">GYN19_10635</name>
</gene>
<feature type="transmembrane region" description="Helical" evidence="1">
    <location>
        <begin position="127"/>
        <end position="148"/>
    </location>
</feature>
<feature type="transmembrane region" description="Helical" evidence="1">
    <location>
        <begin position="96"/>
        <end position="115"/>
    </location>
</feature>
<name>A0A7L4WGN9_9LACT</name>
<keyword evidence="1" id="KW-1133">Transmembrane helix</keyword>
<reference evidence="2 5" key="3">
    <citation type="journal article" date="2022" name="Microbiol. Res.">
        <title>Comparative genome analysis, predicted lifestyle and antimicrobial strategies of Lactococcus carnosus and Lactococcus paracarnosus isolated from meat.</title>
        <authorList>
            <person name="Werum V."/>
            <person name="Ehrmann M."/>
            <person name="Vogel R."/>
            <person name="Hilgarth M."/>
        </authorList>
    </citation>
    <scope>NUCLEOTIDE SEQUENCE [LARGE SCALE GENOMIC DNA]</scope>
    <source>
        <strain evidence="2 5">TMW21897</strain>
    </source>
</reference>
<evidence type="ECO:0000313" key="3">
    <source>
        <dbReference type="EMBL" id="QDJ28312.1"/>
    </source>
</evidence>
<dbReference type="Proteomes" id="UP001522462">
    <property type="component" value="Unassembled WGS sequence"/>
</dbReference>
<evidence type="ECO:0000313" key="2">
    <source>
        <dbReference type="EMBL" id="MCJ1978403.1"/>
    </source>
</evidence>
<sequence length="150" mass="17164">MIYITSYVFFWILSLIYALLNKGNGESFVYNLFMIQLIGNISFFGIFNFIGHVLMRKKVAKSIGWVSNGFQVELGFVSLGIGLCGILSYWFRDGFWLSTLIPITIFLIGAAFLHIKEMIKENNFNSGNVLIIIPDLLIPMTLWILYFLSI</sequence>
<dbReference type="EMBL" id="CP017195">
    <property type="protein sequence ID" value="QDJ28312.1"/>
    <property type="molecule type" value="Genomic_DNA"/>
</dbReference>
<proteinExistence type="predicted"/>
<protein>
    <submittedName>
        <fullName evidence="3">Stearoyl-CoA 9-desaturase</fullName>
    </submittedName>
</protein>
<keyword evidence="1" id="KW-0472">Membrane</keyword>
<keyword evidence="1" id="KW-0812">Transmembrane</keyword>
<keyword evidence="5" id="KW-1185">Reference proteome</keyword>